<dbReference type="AlphaFoldDB" id="A0A7W3R9R1"/>
<gene>
    <name evidence="4" type="ORF">HNR21_003786</name>
</gene>
<dbReference type="Gene3D" id="3.30.450.40">
    <property type="match status" value="1"/>
</dbReference>
<dbReference type="InterPro" id="IPR029016">
    <property type="entry name" value="GAF-like_dom_sf"/>
</dbReference>
<reference evidence="4 5" key="1">
    <citation type="submission" date="2020-08" db="EMBL/GenBank/DDBJ databases">
        <title>Sequencing the genomes of 1000 actinobacteria strains.</title>
        <authorList>
            <person name="Klenk H.-P."/>
        </authorList>
    </citation>
    <scope>NUCLEOTIDE SEQUENCE [LARGE SCALE GENOMIC DNA]</scope>
    <source>
        <strain evidence="4 5">DSM 45823</strain>
    </source>
</reference>
<proteinExistence type="predicted"/>
<feature type="compositionally biased region" description="Low complexity" evidence="2">
    <location>
        <begin position="23"/>
        <end position="33"/>
    </location>
</feature>
<dbReference type="SUPFAM" id="SSF55781">
    <property type="entry name" value="GAF domain-like"/>
    <property type="match status" value="1"/>
</dbReference>
<dbReference type="GO" id="GO:0000160">
    <property type="term" value="P:phosphorelay signal transduction system"/>
    <property type="evidence" value="ECO:0007669"/>
    <property type="project" value="InterPro"/>
</dbReference>
<evidence type="ECO:0000259" key="3">
    <source>
        <dbReference type="SMART" id="SM00862"/>
    </source>
</evidence>
<dbReference type="InterPro" id="IPR003018">
    <property type="entry name" value="GAF"/>
</dbReference>
<dbReference type="GO" id="GO:0006355">
    <property type="term" value="P:regulation of DNA-templated transcription"/>
    <property type="evidence" value="ECO:0007669"/>
    <property type="project" value="InterPro"/>
</dbReference>
<feature type="domain" description="OmpR/PhoB-type" evidence="3">
    <location>
        <begin position="330"/>
        <end position="394"/>
    </location>
</feature>
<dbReference type="SUPFAM" id="SSF46894">
    <property type="entry name" value="C-terminal effector domain of the bipartite response regulators"/>
    <property type="match status" value="1"/>
</dbReference>
<dbReference type="Pfam" id="PF01590">
    <property type="entry name" value="GAF"/>
    <property type="match status" value="1"/>
</dbReference>
<evidence type="ECO:0000256" key="2">
    <source>
        <dbReference type="SAM" id="MobiDB-lite"/>
    </source>
</evidence>
<accession>A0A7W3R9R1</accession>
<dbReference type="SMART" id="SM00862">
    <property type="entry name" value="Trans_reg_C"/>
    <property type="match status" value="1"/>
</dbReference>
<dbReference type="Proteomes" id="UP000539313">
    <property type="component" value="Unassembled WGS sequence"/>
</dbReference>
<evidence type="ECO:0000313" key="5">
    <source>
        <dbReference type="Proteomes" id="UP000539313"/>
    </source>
</evidence>
<organism evidence="4 5">
    <name type="scientific">Thermomonospora cellulosilytica</name>
    <dbReference type="NCBI Taxonomy" id="1411118"/>
    <lineage>
        <taxon>Bacteria</taxon>
        <taxon>Bacillati</taxon>
        <taxon>Actinomycetota</taxon>
        <taxon>Actinomycetes</taxon>
        <taxon>Streptosporangiales</taxon>
        <taxon>Thermomonosporaceae</taxon>
        <taxon>Thermomonospora</taxon>
    </lineage>
</organism>
<keyword evidence="1" id="KW-0238">DNA-binding</keyword>
<name>A0A7W3R9R1_9ACTN</name>
<evidence type="ECO:0000256" key="1">
    <source>
        <dbReference type="ARBA" id="ARBA00023125"/>
    </source>
</evidence>
<keyword evidence="5" id="KW-1185">Reference proteome</keyword>
<protein>
    <recommendedName>
        <fullName evidence="3">OmpR/PhoB-type domain-containing protein</fullName>
    </recommendedName>
</protein>
<feature type="region of interest" description="Disordered" evidence="2">
    <location>
        <begin position="1"/>
        <end position="45"/>
    </location>
</feature>
<dbReference type="GO" id="GO:0003677">
    <property type="term" value="F:DNA binding"/>
    <property type="evidence" value="ECO:0007669"/>
    <property type="project" value="UniProtKB-KW"/>
</dbReference>
<dbReference type="InterPro" id="IPR001867">
    <property type="entry name" value="OmpR/PhoB-type_DNA-bd"/>
</dbReference>
<sequence>MADVVSIPSVPHTCRHPHDPARDPAGGRAAGADPDPEAGPDAARRRPAIRASWLRCRRAGVGTEIRAAPLVLDTGVLAEARAAHPLGRHLPMLRGLLRRVADESEHLMLIADAEGHALWSEAPPRLRRAADAVGLREGFCWSECSVGTNGIGTALATGRPEYVYAAEHLARVLHDWSCAGAPVRDPDTGAVVGCIDISATADALHPAVVGLVATAARLAESRLELEMQARDERLRERYLRHLRGLEGGAAALVTGTGRVLAAESEGWRGMRLPTPADGARVVLPDGRTALAEALGEVFLLRIPEPGEPAGDRPSLTLSLLGDPPHALLDGTPLPLSLRHAEILALLALNPRGLSAERLSAQMYGDEGNPTTVRAEIHRLRGQLGGLLAAKPYRLECDVEADFLIVRRLLEGGRREDLAEAARLYQGELLPRSESPELRAERDELAVRLRCRLLDAGDPEALWIHAQSPAGQDDLEIWQRLAGALPPGDPRHAAVRSRIHRVLSDDGS</sequence>
<evidence type="ECO:0000313" key="4">
    <source>
        <dbReference type="EMBL" id="MBA9004904.1"/>
    </source>
</evidence>
<dbReference type="InterPro" id="IPR016032">
    <property type="entry name" value="Sig_transdc_resp-reg_C-effctor"/>
</dbReference>
<comment type="caution">
    <text evidence="4">The sequence shown here is derived from an EMBL/GenBank/DDBJ whole genome shotgun (WGS) entry which is preliminary data.</text>
</comment>
<dbReference type="RefSeq" id="WP_182706225.1">
    <property type="nucleotide sequence ID" value="NZ_JACJII010000001.1"/>
</dbReference>
<dbReference type="EMBL" id="JACJII010000001">
    <property type="protein sequence ID" value="MBA9004904.1"/>
    <property type="molecule type" value="Genomic_DNA"/>
</dbReference>